<dbReference type="PROSITE" id="PS51061">
    <property type="entry name" value="R3H"/>
    <property type="match status" value="1"/>
</dbReference>
<evidence type="ECO:0000259" key="13">
    <source>
        <dbReference type="PROSITE" id="PS50109"/>
    </source>
</evidence>
<accession>A0ABY4ZVD9</accession>
<dbReference type="InterPro" id="IPR005467">
    <property type="entry name" value="His_kinase_dom"/>
</dbReference>
<dbReference type="InterPro" id="IPR036097">
    <property type="entry name" value="HisK_dim/P_sf"/>
</dbReference>
<comment type="function">
    <text evidence="11">Involved in the transmission of sensory signals from the chemoreceptors to the flagellar motors. CheA is autophosphorylated; it can transfer its phosphate group to either CheB or CheY.</text>
</comment>
<keyword evidence="4" id="KW-0145">Chemotaxis</keyword>
<feature type="domain" description="Histidine kinase" evidence="13">
    <location>
        <begin position="282"/>
        <end position="530"/>
    </location>
</feature>
<dbReference type="SUPFAM" id="SSF55874">
    <property type="entry name" value="ATPase domain of HSP90 chaperone/DNA topoisomerase II/histidine kinase"/>
    <property type="match status" value="1"/>
</dbReference>
<keyword evidence="8" id="KW-0418">Kinase</keyword>
<dbReference type="PROSITE" id="PS50894">
    <property type="entry name" value="HPT"/>
    <property type="match status" value="1"/>
</dbReference>
<keyword evidence="10" id="KW-0902">Two-component regulatory system</keyword>
<dbReference type="Gene3D" id="1.10.287.560">
    <property type="entry name" value="Histidine kinase CheA-like, homodimeric domain"/>
    <property type="match status" value="1"/>
</dbReference>
<evidence type="ECO:0000256" key="7">
    <source>
        <dbReference type="ARBA" id="ARBA00022741"/>
    </source>
</evidence>
<evidence type="ECO:0000256" key="12">
    <source>
        <dbReference type="PROSITE-ProRule" id="PRU00110"/>
    </source>
</evidence>
<dbReference type="InterPro" id="IPR036061">
    <property type="entry name" value="CheW-like_dom_sf"/>
</dbReference>
<evidence type="ECO:0000256" key="10">
    <source>
        <dbReference type="ARBA" id="ARBA00023012"/>
    </source>
</evidence>
<dbReference type="SMART" id="SM00387">
    <property type="entry name" value="HATPase_c"/>
    <property type="match status" value="1"/>
</dbReference>
<name>A0ABY4ZVD9_9CAUL</name>
<dbReference type="CDD" id="cd16916">
    <property type="entry name" value="HATPase_CheA-like"/>
    <property type="match status" value="1"/>
</dbReference>
<dbReference type="InterPro" id="IPR036890">
    <property type="entry name" value="HATPase_C_sf"/>
</dbReference>
<dbReference type="InterPro" id="IPR004358">
    <property type="entry name" value="Sig_transdc_His_kin-like_C"/>
</dbReference>
<dbReference type="InterPro" id="IPR008207">
    <property type="entry name" value="Sig_transdc_His_kin_Hpt_dom"/>
</dbReference>
<keyword evidence="18" id="KW-1185">Reference proteome</keyword>
<dbReference type="SUPFAM" id="SSF47384">
    <property type="entry name" value="Homodimeric domain of signal transducing histidine kinase"/>
    <property type="match status" value="1"/>
</dbReference>
<dbReference type="PROSITE" id="PS50851">
    <property type="entry name" value="CHEW"/>
    <property type="match status" value="1"/>
</dbReference>
<feature type="domain" description="R3H" evidence="16">
    <location>
        <begin position="320"/>
        <end position="392"/>
    </location>
</feature>
<dbReference type="InterPro" id="IPR036641">
    <property type="entry name" value="HPT_dom_sf"/>
</dbReference>
<dbReference type="InterPro" id="IPR003594">
    <property type="entry name" value="HATPase_dom"/>
</dbReference>
<dbReference type="SMART" id="SM00073">
    <property type="entry name" value="HPT"/>
    <property type="match status" value="1"/>
</dbReference>
<protein>
    <recommendedName>
        <fullName evidence="3">Chemotaxis protein CheA</fullName>
        <ecNumber evidence="2">2.7.13.3</ecNumber>
    </recommendedName>
</protein>
<dbReference type="PROSITE" id="PS50109">
    <property type="entry name" value="HIS_KIN"/>
    <property type="match status" value="1"/>
</dbReference>
<gene>
    <name evidence="17" type="ORF">MZV50_02775</name>
</gene>
<dbReference type="InterPro" id="IPR002545">
    <property type="entry name" value="CheW-lke_dom"/>
</dbReference>
<feature type="domain" description="CheW-like" evidence="14">
    <location>
        <begin position="532"/>
        <end position="665"/>
    </location>
</feature>
<dbReference type="EMBL" id="CP096040">
    <property type="protein sequence ID" value="USQ96536.1"/>
    <property type="molecule type" value="Genomic_DNA"/>
</dbReference>
<evidence type="ECO:0000256" key="3">
    <source>
        <dbReference type="ARBA" id="ARBA00021495"/>
    </source>
</evidence>
<dbReference type="Pfam" id="PF01584">
    <property type="entry name" value="CheW"/>
    <property type="match status" value="1"/>
</dbReference>
<dbReference type="PRINTS" id="PR00344">
    <property type="entry name" value="BCTRLSENSOR"/>
</dbReference>
<evidence type="ECO:0000259" key="14">
    <source>
        <dbReference type="PROSITE" id="PS50851"/>
    </source>
</evidence>
<evidence type="ECO:0000256" key="4">
    <source>
        <dbReference type="ARBA" id="ARBA00022500"/>
    </source>
</evidence>
<keyword evidence="7" id="KW-0547">Nucleotide-binding</keyword>
<dbReference type="Pfam" id="PF02895">
    <property type="entry name" value="H-kinase_dim"/>
    <property type="match status" value="1"/>
</dbReference>
<evidence type="ECO:0000259" key="16">
    <source>
        <dbReference type="PROSITE" id="PS51061"/>
    </source>
</evidence>
<feature type="modified residue" description="Phosphohistidine" evidence="12">
    <location>
        <position position="46"/>
    </location>
</feature>
<dbReference type="SMART" id="SM00260">
    <property type="entry name" value="CheW"/>
    <property type="match status" value="1"/>
</dbReference>
<dbReference type="SMART" id="SM01231">
    <property type="entry name" value="H-kinase_dim"/>
    <property type="match status" value="1"/>
</dbReference>
<evidence type="ECO:0000256" key="6">
    <source>
        <dbReference type="ARBA" id="ARBA00022679"/>
    </source>
</evidence>
<dbReference type="CDD" id="cd00088">
    <property type="entry name" value="HPT"/>
    <property type="match status" value="1"/>
</dbReference>
<evidence type="ECO:0000256" key="8">
    <source>
        <dbReference type="ARBA" id="ARBA00022777"/>
    </source>
</evidence>
<evidence type="ECO:0000313" key="17">
    <source>
        <dbReference type="EMBL" id="USQ96536.1"/>
    </source>
</evidence>
<reference evidence="17 18" key="1">
    <citation type="submission" date="2022-04" db="EMBL/GenBank/DDBJ databases">
        <title>Genome sequence of soybean root-associated Caulobacter segnis RL271.</title>
        <authorList>
            <person name="Longley R."/>
            <person name="Bonito G."/>
            <person name="Trigodet F."/>
            <person name="Crosson S."/>
            <person name="Fiebig A."/>
        </authorList>
    </citation>
    <scope>NUCLEOTIDE SEQUENCE [LARGE SCALE GENOMIC DNA]</scope>
    <source>
        <strain evidence="17 18">RL271</strain>
    </source>
</reference>
<evidence type="ECO:0000259" key="15">
    <source>
        <dbReference type="PROSITE" id="PS50894"/>
    </source>
</evidence>
<evidence type="ECO:0000256" key="2">
    <source>
        <dbReference type="ARBA" id="ARBA00012438"/>
    </source>
</evidence>
<dbReference type="Pfam" id="PF02518">
    <property type="entry name" value="HATPase_c"/>
    <property type="match status" value="1"/>
</dbReference>
<dbReference type="Gene3D" id="1.20.120.160">
    <property type="entry name" value="HPT domain"/>
    <property type="match status" value="1"/>
</dbReference>
<dbReference type="Pfam" id="PF01627">
    <property type="entry name" value="Hpt"/>
    <property type="match status" value="1"/>
</dbReference>
<feature type="domain" description="HPt" evidence="15">
    <location>
        <begin position="1"/>
        <end position="103"/>
    </location>
</feature>
<proteinExistence type="predicted"/>
<sequence length="674" mass="71397">MSGQDPVEIFRQEAQELFEDIEQGLLDLAHRPGDRDLVDAVFRGLHTLKGSGAMFGFDALAAFTHHCETAFDRVRKGEVAATSELVGAVLACQDHMRALAEGRPAEAAVGEALLAELHRVVASAGGSAVETPAASAAAPASTPAAPSLKTWRVTLSLPADALVNGTRPLPLLDELRELGDCTVVAVTDAVPDFDALVPTECHLAWDVTLVTKHGRDAIEDVFIFVIDDMTLDIQDVTPVEVPAEAPVEALAEIVTEAAPAAVASQAAAAPVEAANEGRATKTSGDTVRVPAERLDEMMDRVGELVIAQSRLKQLAASSSDIALRAVAEEIERLAAEMRDTMMVVRMVPIAQLFGRFRRLIHDLARDTGKSITLSTEGEATELDKTVIERLADPLIHLIRNSADHGLETPEQRRAAGKSETGHIVLAARQSGAEVVITITDDGRGVDRARVRAKAEENGLIQPGQVLSDNELLQLIFAPGFSTAAAITNLSGRGVGMDVVKKTIEGLRGAIEITSTPGHGSVVSLRIPLTLAIIDGLLVRVGSGRYVIPLSSVEECVELSVEQDVRSAGRSLITLRDQLVPFIRLRQMFKTGLAPDPHQKIVVVSTGGHERVGLVVDQILGDHQTVIKPLSPFHADVGAFSGATILGDGGVALILDIGSLVAAGQRHDAQTRAAS</sequence>
<dbReference type="InterPro" id="IPR001374">
    <property type="entry name" value="R3H_dom"/>
</dbReference>
<dbReference type="EC" id="2.7.13.3" evidence="2"/>
<dbReference type="InterPro" id="IPR037006">
    <property type="entry name" value="CheA-like_homodim_sf"/>
</dbReference>
<keyword evidence="9" id="KW-0067">ATP-binding</keyword>
<dbReference type="SUPFAM" id="SSF47226">
    <property type="entry name" value="Histidine-containing phosphotransfer domain, HPT domain"/>
    <property type="match status" value="1"/>
</dbReference>
<dbReference type="InterPro" id="IPR051315">
    <property type="entry name" value="Bact_Chemotaxis_CheA"/>
</dbReference>
<organism evidence="17 18">
    <name type="scientific">Caulobacter segnis</name>
    <dbReference type="NCBI Taxonomy" id="88688"/>
    <lineage>
        <taxon>Bacteria</taxon>
        <taxon>Pseudomonadati</taxon>
        <taxon>Pseudomonadota</taxon>
        <taxon>Alphaproteobacteria</taxon>
        <taxon>Caulobacterales</taxon>
        <taxon>Caulobacteraceae</taxon>
        <taxon>Caulobacter</taxon>
    </lineage>
</organism>
<dbReference type="SUPFAM" id="SSF50341">
    <property type="entry name" value="CheW-like"/>
    <property type="match status" value="1"/>
</dbReference>
<dbReference type="Gene3D" id="3.30.565.10">
    <property type="entry name" value="Histidine kinase-like ATPase, C-terminal domain"/>
    <property type="match status" value="1"/>
</dbReference>
<evidence type="ECO:0000256" key="1">
    <source>
        <dbReference type="ARBA" id="ARBA00000085"/>
    </source>
</evidence>
<dbReference type="Proteomes" id="UP001057520">
    <property type="component" value="Chromosome"/>
</dbReference>
<evidence type="ECO:0000256" key="5">
    <source>
        <dbReference type="ARBA" id="ARBA00022553"/>
    </source>
</evidence>
<dbReference type="InterPro" id="IPR004105">
    <property type="entry name" value="CheA-like_dim"/>
</dbReference>
<dbReference type="PANTHER" id="PTHR43395">
    <property type="entry name" value="SENSOR HISTIDINE KINASE CHEA"/>
    <property type="match status" value="1"/>
</dbReference>
<dbReference type="Gene3D" id="2.30.30.40">
    <property type="entry name" value="SH3 Domains"/>
    <property type="match status" value="1"/>
</dbReference>
<evidence type="ECO:0000256" key="11">
    <source>
        <dbReference type="ARBA" id="ARBA00035100"/>
    </source>
</evidence>
<comment type="catalytic activity">
    <reaction evidence="1">
        <text>ATP + protein L-histidine = ADP + protein N-phospho-L-histidine.</text>
        <dbReference type="EC" id="2.7.13.3"/>
    </reaction>
</comment>
<dbReference type="CDD" id="cd00731">
    <property type="entry name" value="CheA_reg"/>
    <property type="match status" value="1"/>
</dbReference>
<keyword evidence="5 12" id="KW-0597">Phosphoprotein</keyword>
<dbReference type="PANTHER" id="PTHR43395:SF10">
    <property type="entry name" value="CHEMOTAXIS PROTEIN CHEA"/>
    <property type="match status" value="1"/>
</dbReference>
<evidence type="ECO:0000313" key="18">
    <source>
        <dbReference type="Proteomes" id="UP001057520"/>
    </source>
</evidence>
<evidence type="ECO:0000256" key="9">
    <source>
        <dbReference type="ARBA" id="ARBA00022840"/>
    </source>
</evidence>
<keyword evidence="6" id="KW-0808">Transferase</keyword>